<keyword evidence="1" id="KW-0812">Transmembrane</keyword>
<dbReference type="AlphaFoldDB" id="A0A1U7UPL9"/>
<evidence type="ECO:0000313" key="2">
    <source>
        <dbReference type="Proteomes" id="UP000189701"/>
    </source>
</evidence>
<dbReference type="Proteomes" id="UP000189701">
    <property type="component" value="Unplaced"/>
</dbReference>
<reference evidence="2" key="1">
    <citation type="journal article" date="2013" name="Genome Biol.">
        <title>Reference genomes and transcriptomes of Nicotiana sylvestris and Nicotiana tomentosiformis.</title>
        <authorList>
            <person name="Sierro N."/>
            <person name="Battey J.N."/>
            <person name="Ouadi S."/>
            <person name="Bovet L."/>
            <person name="Goepfert S."/>
            <person name="Bakaher N."/>
            <person name="Peitsch M.C."/>
            <person name="Ivanov N.V."/>
        </authorList>
    </citation>
    <scope>NUCLEOTIDE SEQUENCE [LARGE SCALE GENOMIC DNA]</scope>
</reference>
<keyword evidence="1" id="KW-1133">Transmembrane helix</keyword>
<accession>A0A1U7UPL9</accession>
<keyword evidence="2" id="KW-1185">Reference proteome</keyword>
<reference evidence="3" key="2">
    <citation type="submission" date="2025-08" db="UniProtKB">
        <authorList>
            <consortium name="RefSeq"/>
        </authorList>
    </citation>
    <scope>IDENTIFICATION</scope>
    <source>
        <tissue evidence="3">Leaf</tissue>
    </source>
</reference>
<feature type="transmembrane region" description="Helical" evidence="1">
    <location>
        <begin position="65"/>
        <end position="85"/>
    </location>
</feature>
<proteinExistence type="predicted"/>
<evidence type="ECO:0000256" key="1">
    <source>
        <dbReference type="SAM" id="Phobius"/>
    </source>
</evidence>
<name>A0A1U7UPL9_NICSY</name>
<evidence type="ECO:0000313" key="3">
    <source>
        <dbReference type="RefSeq" id="XP_009758067.1"/>
    </source>
</evidence>
<sequence length="240" mass="26602">MWVPYLHRLIGAAGGPGRLFFAFVKVWKLKLRRYDVVYIQESRVAIASADQSSTKSPELIRCSWLVLKAYGAAGYALFVAVYAGLEKLKKIRKNKESKKNDSFPSLKVFVVGFFGNLAPHPYFTRSKGNVPMASESHCKDSPAPAILQPESVAGEENKMLRLHILKMWDAWSNGEVTNAPVPNPLVSCRHPPMPTNVPGMPSVALEADYFQDMMSAMGKQFAEATKIGEMVENGLKIGRI</sequence>
<organism evidence="2 3">
    <name type="scientific">Nicotiana sylvestris</name>
    <name type="common">Wood tobacco</name>
    <name type="synonym">South American tobacco</name>
    <dbReference type="NCBI Taxonomy" id="4096"/>
    <lineage>
        <taxon>Eukaryota</taxon>
        <taxon>Viridiplantae</taxon>
        <taxon>Streptophyta</taxon>
        <taxon>Embryophyta</taxon>
        <taxon>Tracheophyta</taxon>
        <taxon>Spermatophyta</taxon>
        <taxon>Magnoliopsida</taxon>
        <taxon>eudicotyledons</taxon>
        <taxon>Gunneridae</taxon>
        <taxon>Pentapetalae</taxon>
        <taxon>asterids</taxon>
        <taxon>lamiids</taxon>
        <taxon>Solanales</taxon>
        <taxon>Solanaceae</taxon>
        <taxon>Nicotianoideae</taxon>
        <taxon>Nicotianeae</taxon>
        <taxon>Nicotiana</taxon>
    </lineage>
</organism>
<protein>
    <submittedName>
        <fullName evidence="3">Uncharacterized protein LOC104210800</fullName>
    </submittedName>
</protein>
<gene>
    <name evidence="3" type="primary">LOC104210800</name>
</gene>
<keyword evidence="1" id="KW-0472">Membrane</keyword>
<dbReference type="RefSeq" id="XP_009758067.1">
    <property type="nucleotide sequence ID" value="XM_009759765.1"/>
</dbReference>